<accession>A0A6I4TC36</accession>
<protein>
    <submittedName>
        <fullName evidence="1">Uncharacterized protein</fullName>
    </submittedName>
</protein>
<sequence>MLTIYDDATLEAALATPLGDTCRNLIGRIVSDARASDLWDQLTCIVLIDPNDDAKDLEGILGFDPKEGPLGNAVGELIPWWDWLEHHPGWFELLTTTGTDFAYFLLVPDAGGDRSGLAELCRMHEHA</sequence>
<gene>
    <name evidence="1" type="ORF">GRI40_06205</name>
</gene>
<dbReference type="OrthoDB" id="7204346at2"/>
<evidence type="ECO:0000313" key="2">
    <source>
        <dbReference type="Proteomes" id="UP000439522"/>
    </source>
</evidence>
<dbReference type="Proteomes" id="UP000439522">
    <property type="component" value="Unassembled WGS sequence"/>
</dbReference>
<evidence type="ECO:0000313" key="1">
    <source>
        <dbReference type="EMBL" id="MXO74812.1"/>
    </source>
</evidence>
<organism evidence="1 2">
    <name type="scientific">Tsuneonella aeria</name>
    <dbReference type="NCBI Taxonomy" id="1837929"/>
    <lineage>
        <taxon>Bacteria</taxon>
        <taxon>Pseudomonadati</taxon>
        <taxon>Pseudomonadota</taxon>
        <taxon>Alphaproteobacteria</taxon>
        <taxon>Sphingomonadales</taxon>
        <taxon>Erythrobacteraceae</taxon>
        <taxon>Tsuneonella</taxon>
    </lineage>
</organism>
<reference evidence="1 2" key="1">
    <citation type="submission" date="2019-12" db="EMBL/GenBank/DDBJ databases">
        <title>Genomic-based taxomic classification of the family Erythrobacteraceae.</title>
        <authorList>
            <person name="Xu L."/>
        </authorList>
    </citation>
    <scope>NUCLEOTIDE SEQUENCE [LARGE SCALE GENOMIC DNA]</scope>
    <source>
        <strain evidence="1 2">100921-2</strain>
    </source>
</reference>
<dbReference type="RefSeq" id="WP_160610532.1">
    <property type="nucleotide sequence ID" value="NZ_WTZA01000001.1"/>
</dbReference>
<proteinExistence type="predicted"/>
<dbReference type="EMBL" id="WTZA01000001">
    <property type="protein sequence ID" value="MXO74812.1"/>
    <property type="molecule type" value="Genomic_DNA"/>
</dbReference>
<dbReference type="AlphaFoldDB" id="A0A6I4TC36"/>
<comment type="caution">
    <text evidence="1">The sequence shown here is derived from an EMBL/GenBank/DDBJ whole genome shotgun (WGS) entry which is preliminary data.</text>
</comment>
<keyword evidence="2" id="KW-1185">Reference proteome</keyword>
<name>A0A6I4TC36_9SPHN</name>